<dbReference type="AlphaFoldDB" id="A0AAD4LJT5"/>
<reference evidence="1" key="1">
    <citation type="submission" date="2022-01" db="EMBL/GenBank/DDBJ databases">
        <title>Comparative genomics reveals a dynamic genome evolution in the ectomycorrhizal milk-cap (Lactarius) mushrooms.</title>
        <authorList>
            <consortium name="DOE Joint Genome Institute"/>
            <person name="Lebreton A."/>
            <person name="Tang N."/>
            <person name="Kuo A."/>
            <person name="LaButti K."/>
            <person name="Drula E."/>
            <person name="Barry K."/>
            <person name="Clum A."/>
            <person name="Lipzen A."/>
            <person name="Mousain D."/>
            <person name="Ng V."/>
            <person name="Wang R."/>
            <person name="Wang X."/>
            <person name="Dai Y."/>
            <person name="Henrissat B."/>
            <person name="Grigoriev I.V."/>
            <person name="Guerin-Laguette A."/>
            <person name="Yu F."/>
            <person name="Martin F.M."/>
        </authorList>
    </citation>
    <scope>NUCLEOTIDE SEQUENCE</scope>
    <source>
        <strain evidence="1">QP</strain>
    </source>
</reference>
<accession>A0AAD4LJT5</accession>
<comment type="caution">
    <text evidence="1">The sequence shown here is derived from an EMBL/GenBank/DDBJ whole genome shotgun (WGS) entry which is preliminary data.</text>
</comment>
<keyword evidence="2" id="KW-1185">Reference proteome</keyword>
<dbReference type="Gene3D" id="3.40.50.11350">
    <property type="match status" value="1"/>
</dbReference>
<sequence length="496" mass="56379">MRYIIEAALLQAELLNRTLVLPSFVYAHACEYNITVCADYAPMDGATGLDQWRVADQRIDFRIPISVIVNMTHLHTRQPVITAAEYLRLHGQDPESESSSGFWPRQSYHTHPNVFETNKTKTPSLFVIENDWYEPRGSIRVDYIPEAMKRRGKLERHPGPGNYDGSTNYWPPLEPTELSSDLAEILRWQNSAIAWYIAKHIVKSSDRGEGVNLDDDGEIEDLLNAHGFEVLHTFQNVLDADFAKTIVSHLKEVVQRSSIRGFRDDYHDVDADVVVLAGETHIDTKPGTMRFTEELWRNRYASTVVHSLIPPQKIVDLAEVLSSRMRQRTEGRSWMGAHMRRGDFLRIGWVMERNPEAHVQRVKERLQTGRFILADLYDHGHRTMCDIEGAQPDPEQATLPPPRAEDPFFVATDERDPEALRKIAAAGAVFVSDLLTMEDYRAFGWPLMFTDVMGLVEQQVLVRGGFFYGPGLSSFAGSVVNMRAARCADPRTTILD</sequence>
<protein>
    <recommendedName>
        <fullName evidence="3">O-fucosyltransferase family protein</fullName>
    </recommendedName>
</protein>
<evidence type="ECO:0008006" key="3">
    <source>
        <dbReference type="Google" id="ProtNLM"/>
    </source>
</evidence>
<name>A0AAD4LJT5_9AGAM</name>
<evidence type="ECO:0000313" key="1">
    <source>
        <dbReference type="EMBL" id="KAH8993710.1"/>
    </source>
</evidence>
<gene>
    <name evidence="1" type="ORF">EDB92DRAFT_374969</name>
</gene>
<dbReference type="EMBL" id="JAKELL010000017">
    <property type="protein sequence ID" value="KAH8993710.1"/>
    <property type="molecule type" value="Genomic_DNA"/>
</dbReference>
<evidence type="ECO:0000313" key="2">
    <source>
        <dbReference type="Proteomes" id="UP001201163"/>
    </source>
</evidence>
<dbReference type="Proteomes" id="UP001201163">
    <property type="component" value="Unassembled WGS sequence"/>
</dbReference>
<proteinExistence type="predicted"/>
<dbReference type="CDD" id="cd11296">
    <property type="entry name" value="O-FucT_like"/>
    <property type="match status" value="1"/>
</dbReference>
<organism evidence="1 2">
    <name type="scientific">Lactarius akahatsu</name>
    <dbReference type="NCBI Taxonomy" id="416441"/>
    <lineage>
        <taxon>Eukaryota</taxon>
        <taxon>Fungi</taxon>
        <taxon>Dikarya</taxon>
        <taxon>Basidiomycota</taxon>
        <taxon>Agaricomycotina</taxon>
        <taxon>Agaricomycetes</taxon>
        <taxon>Russulales</taxon>
        <taxon>Russulaceae</taxon>
        <taxon>Lactarius</taxon>
    </lineage>
</organism>